<comment type="caution">
    <text evidence="3">Lacks conserved residue(s) required for the propagation of feature annotation.</text>
</comment>
<evidence type="ECO:0000256" key="4">
    <source>
        <dbReference type="SAM" id="MobiDB-lite"/>
    </source>
</evidence>
<dbReference type="AlphaFoldDB" id="A0A7S1FBR0"/>
<accession>A0A7S1FBR0</accession>
<dbReference type="GO" id="GO:0006508">
    <property type="term" value="P:proteolysis"/>
    <property type="evidence" value="ECO:0007669"/>
    <property type="project" value="InterPro"/>
</dbReference>
<gene>
    <name evidence="6" type="ORF">NSCI0253_LOCUS32125</name>
</gene>
<feature type="region of interest" description="Disordered" evidence="4">
    <location>
        <begin position="1"/>
        <end position="20"/>
    </location>
</feature>
<dbReference type="EMBL" id="HBFQ01045209">
    <property type="protein sequence ID" value="CAD8857773.1"/>
    <property type="molecule type" value="Transcribed_RNA"/>
</dbReference>
<dbReference type="InterPro" id="IPR000834">
    <property type="entry name" value="Peptidase_M14"/>
</dbReference>
<evidence type="ECO:0000256" key="3">
    <source>
        <dbReference type="PROSITE-ProRule" id="PRU01379"/>
    </source>
</evidence>
<name>A0A7S1FBR0_NOCSC</name>
<dbReference type="PROSITE" id="PS52035">
    <property type="entry name" value="PEPTIDASE_M14"/>
    <property type="match status" value="1"/>
</dbReference>
<dbReference type="Gene3D" id="3.40.630.10">
    <property type="entry name" value="Zn peptidases"/>
    <property type="match status" value="1"/>
</dbReference>
<organism evidence="6">
    <name type="scientific">Noctiluca scintillans</name>
    <name type="common">Sea sparkle</name>
    <name type="synonym">Red tide dinoflagellate</name>
    <dbReference type="NCBI Taxonomy" id="2966"/>
    <lineage>
        <taxon>Eukaryota</taxon>
        <taxon>Sar</taxon>
        <taxon>Alveolata</taxon>
        <taxon>Dinophyceae</taxon>
        <taxon>Noctilucales</taxon>
        <taxon>Noctilucaceae</taxon>
        <taxon>Noctiluca</taxon>
    </lineage>
</organism>
<reference evidence="6" key="1">
    <citation type="submission" date="2021-01" db="EMBL/GenBank/DDBJ databases">
        <authorList>
            <person name="Corre E."/>
            <person name="Pelletier E."/>
            <person name="Niang G."/>
            <person name="Scheremetjew M."/>
            <person name="Finn R."/>
            <person name="Kale V."/>
            <person name="Holt S."/>
            <person name="Cochrane G."/>
            <person name="Meng A."/>
            <person name="Brown T."/>
            <person name="Cohen L."/>
        </authorList>
    </citation>
    <scope>NUCLEOTIDE SEQUENCE</scope>
</reference>
<evidence type="ECO:0000256" key="2">
    <source>
        <dbReference type="ARBA" id="ARBA00005988"/>
    </source>
</evidence>
<evidence type="ECO:0000259" key="5">
    <source>
        <dbReference type="PROSITE" id="PS52035"/>
    </source>
</evidence>
<protein>
    <recommendedName>
        <fullName evidence="5">Peptidase M14 domain-containing protein</fullName>
    </recommendedName>
</protein>
<dbReference type="InterPro" id="IPR050821">
    <property type="entry name" value="Cytosolic_carboxypeptidase"/>
</dbReference>
<evidence type="ECO:0000256" key="1">
    <source>
        <dbReference type="ARBA" id="ARBA00001947"/>
    </source>
</evidence>
<dbReference type="SUPFAM" id="SSF53187">
    <property type="entry name" value="Zn-dependent exopeptidases"/>
    <property type="match status" value="1"/>
</dbReference>
<dbReference type="Pfam" id="PF18027">
    <property type="entry name" value="Pepdidase_M14_N"/>
    <property type="match status" value="1"/>
</dbReference>
<dbReference type="InterPro" id="IPR040626">
    <property type="entry name" value="Pepdidase_M14_N"/>
</dbReference>
<dbReference type="PANTHER" id="PTHR12756:SF11">
    <property type="entry name" value="CYTOSOLIC CARBOXYPEPTIDASE 1"/>
    <property type="match status" value="1"/>
</dbReference>
<dbReference type="Pfam" id="PF00246">
    <property type="entry name" value="Peptidase_M14"/>
    <property type="match status" value="1"/>
</dbReference>
<comment type="cofactor">
    <cofactor evidence="1">
        <name>Zn(2+)</name>
        <dbReference type="ChEBI" id="CHEBI:29105"/>
    </cofactor>
</comment>
<dbReference type="GO" id="GO:0008270">
    <property type="term" value="F:zinc ion binding"/>
    <property type="evidence" value="ECO:0007669"/>
    <property type="project" value="InterPro"/>
</dbReference>
<comment type="similarity">
    <text evidence="2 3">Belongs to the peptidase M14 family.</text>
</comment>
<dbReference type="Gene3D" id="2.60.40.3120">
    <property type="match status" value="1"/>
</dbReference>
<dbReference type="GO" id="GO:0004181">
    <property type="term" value="F:metallocarboxypeptidase activity"/>
    <property type="evidence" value="ECO:0007669"/>
    <property type="project" value="InterPro"/>
</dbReference>
<proteinExistence type="inferred from homology"/>
<evidence type="ECO:0000313" key="6">
    <source>
        <dbReference type="EMBL" id="CAD8857773.1"/>
    </source>
</evidence>
<sequence>MSSASCRPSRSVRRTGPQTRTLSAAAALGITGVRVQRSASPRAFADFGGEDPRDVRNREMFRDAAAMCTDAFQAGIPARCQDAMVSLGPTLAKTRPKALGSPEAARFCALFAALLYHPVEECRQMAVSSAGKAIDVALFLRFAPRTLVCELDPARRLQVVENLLKAARAILSTDAALDRCRQSGGLITIIDVWRSSQIGDVAREAMHLILLFAPCHSKAVASAGCVDMAIAVWTRLLQDESMARTPLQGAVGVETGATGPSLSSNSSSHLGLVVELMIWMLPHTTLQRLQPVSTLAEQSLRATQIVPPTRAHEVLLQLVSKMCKDASLARDLMNLGTHEAVLRLLTPDTSALQHAVAHAWIQIVAGAAPSRRQLSLGPPSVEIGTPIALRLNRVQGLPVQFAVNPIDLDVPPAPLLAASARTEALRKELLALGTLAQTVVYPGRQCGDEFLHFDTNFEGANLRCVMARSSTDYEVQLSADANSSHVQWFYWRMTGMTAGVKYKFRLINLVKPRSLFEDGAQPVMLSRCLMEEGVGWRHVGDDIAYYPNGALLSNGKPAHTLSFSISFTRTDDDVFLAHYFPYVYSDVRQDLERWEAGAQCSELLKTPGGLSVPVCRVGAPPGTKPVVVVIARAHPGEVTGSWVMRGVCDFLFLDEDSAGCRAALSWVLVPMLNPDGVMLGNTRTNLGGVDLNRHHHDDAAPETTAFRTLFSAAGASPLAFVDLHGHSCRRGVFCMGNAGASEKLMGLLANHSSAFDLAGSAMLPARSKDVGVGRVVGGARCSHSFTIEAAFGVPSSGDIQMTPRDLQGVGRALCRALCELSEDALA</sequence>
<dbReference type="PANTHER" id="PTHR12756">
    <property type="entry name" value="CYTOSOLIC CARBOXYPEPTIDASE"/>
    <property type="match status" value="1"/>
</dbReference>
<feature type="domain" description="Peptidase M14" evidence="5">
    <location>
        <begin position="578"/>
        <end position="826"/>
    </location>
</feature>